<dbReference type="PROSITE" id="PS51186">
    <property type="entry name" value="GNAT"/>
    <property type="match status" value="1"/>
</dbReference>
<protein>
    <submittedName>
        <fullName evidence="3">Putative HTH-type DNA-binding domain-containing acetyltransferase YbfA</fullName>
    </submittedName>
</protein>
<evidence type="ECO:0000259" key="2">
    <source>
        <dbReference type="PROSITE" id="PS51186"/>
    </source>
</evidence>
<dbReference type="AlphaFoldDB" id="A0A0L0NDK1"/>
<keyword evidence="4" id="KW-1185">Reference proteome</keyword>
<comment type="caution">
    <text evidence="3">The sequence shown here is derived from an EMBL/GenBank/DDBJ whole genome shotgun (WGS) entry which is preliminary data.</text>
</comment>
<name>A0A0L0NDK1_TOLOC</name>
<dbReference type="SUPFAM" id="SSF55729">
    <property type="entry name" value="Acyl-CoA N-acyltransferases (Nat)"/>
    <property type="match status" value="1"/>
</dbReference>
<dbReference type="OrthoDB" id="5422841at2759"/>
<evidence type="ECO:0000256" key="1">
    <source>
        <dbReference type="ARBA" id="ARBA00022679"/>
    </source>
</evidence>
<reference evidence="3 4" key="1">
    <citation type="journal article" date="2015" name="BMC Genomics">
        <title>The genome of the truffle-parasite Tolypocladium ophioglossoides and the evolution of antifungal peptaibiotics.</title>
        <authorList>
            <person name="Quandt C.A."/>
            <person name="Bushley K.E."/>
            <person name="Spatafora J.W."/>
        </authorList>
    </citation>
    <scope>NUCLEOTIDE SEQUENCE [LARGE SCALE GENOMIC DNA]</scope>
    <source>
        <strain evidence="3 4">CBS 100239</strain>
    </source>
</reference>
<dbReference type="Gene3D" id="3.40.630.30">
    <property type="match status" value="1"/>
</dbReference>
<dbReference type="InterPro" id="IPR016181">
    <property type="entry name" value="Acyl_CoA_acyltransferase"/>
</dbReference>
<keyword evidence="1 3" id="KW-0808">Transferase</keyword>
<dbReference type="PANTHER" id="PTHR13947">
    <property type="entry name" value="GNAT FAMILY N-ACETYLTRANSFERASE"/>
    <property type="match status" value="1"/>
</dbReference>
<dbReference type="Pfam" id="PF00583">
    <property type="entry name" value="Acetyltransf_1"/>
    <property type="match status" value="1"/>
</dbReference>
<dbReference type="InterPro" id="IPR050769">
    <property type="entry name" value="NAT_camello-type"/>
</dbReference>
<evidence type="ECO:0000313" key="3">
    <source>
        <dbReference type="EMBL" id="KND92069.1"/>
    </source>
</evidence>
<sequence>MVATTSPIVFRSHRPGDIGHVIHRHGVVYSADYDWDERFEAMVARILADFIDNYDATKERSWIVEREGEFLGCIFLAKDREVENTARIRALLVEPGARGMGLGGQLIQNCVDFAREAGYQNIILYTQSLLTPARRLYKAAGFRLAREGRIEPFAPNSRGEIWELKL</sequence>
<keyword evidence="3" id="KW-0238">DNA-binding</keyword>
<dbReference type="InterPro" id="IPR000182">
    <property type="entry name" value="GNAT_dom"/>
</dbReference>
<dbReference type="CDD" id="cd04301">
    <property type="entry name" value="NAT_SF"/>
    <property type="match status" value="1"/>
</dbReference>
<proteinExistence type="predicted"/>
<evidence type="ECO:0000313" key="4">
    <source>
        <dbReference type="Proteomes" id="UP000036947"/>
    </source>
</evidence>
<dbReference type="GO" id="GO:0008080">
    <property type="term" value="F:N-acetyltransferase activity"/>
    <property type="evidence" value="ECO:0007669"/>
    <property type="project" value="InterPro"/>
</dbReference>
<dbReference type="GO" id="GO:0003677">
    <property type="term" value="F:DNA binding"/>
    <property type="evidence" value="ECO:0007669"/>
    <property type="project" value="UniProtKB-KW"/>
</dbReference>
<dbReference type="PANTHER" id="PTHR13947:SF37">
    <property type="entry name" value="LD18367P"/>
    <property type="match status" value="1"/>
</dbReference>
<dbReference type="EMBL" id="LFRF01000007">
    <property type="protein sequence ID" value="KND92069.1"/>
    <property type="molecule type" value="Genomic_DNA"/>
</dbReference>
<feature type="domain" description="N-acetyltransferase" evidence="2">
    <location>
        <begin position="8"/>
        <end position="166"/>
    </location>
</feature>
<accession>A0A0L0NDK1</accession>
<gene>
    <name evidence="3" type="ORF">TOPH_03404</name>
</gene>
<dbReference type="STRING" id="1163406.A0A0L0NDK1"/>
<organism evidence="3 4">
    <name type="scientific">Tolypocladium ophioglossoides (strain CBS 100239)</name>
    <name type="common">Snaketongue truffleclub</name>
    <name type="synonym">Elaphocordyceps ophioglossoides</name>
    <dbReference type="NCBI Taxonomy" id="1163406"/>
    <lineage>
        <taxon>Eukaryota</taxon>
        <taxon>Fungi</taxon>
        <taxon>Dikarya</taxon>
        <taxon>Ascomycota</taxon>
        <taxon>Pezizomycotina</taxon>
        <taxon>Sordariomycetes</taxon>
        <taxon>Hypocreomycetidae</taxon>
        <taxon>Hypocreales</taxon>
        <taxon>Ophiocordycipitaceae</taxon>
        <taxon>Tolypocladium</taxon>
    </lineage>
</organism>
<dbReference type="Proteomes" id="UP000036947">
    <property type="component" value="Unassembled WGS sequence"/>
</dbReference>